<comment type="caution">
    <text evidence="2">The sequence shown here is derived from an EMBL/GenBank/DDBJ whole genome shotgun (WGS) entry which is preliminary data.</text>
</comment>
<proteinExistence type="predicted"/>
<accession>A0AAD6RZ02</accession>
<protein>
    <submittedName>
        <fullName evidence="2">Uncharacterized protein</fullName>
    </submittedName>
</protein>
<sequence length="128" mass="14002">MNRPRPSVLQLFDPLTTRDAHSPDSDKENTLPDFDFFPQTWVQHPSPVRLTRRLVEVGDVTVDAAEDNENAAGEEEDDENDTVGIHSLRKAAAGEMAVSNAATDDYAFASVMDAVTASGGTLDEAPWW</sequence>
<feature type="region of interest" description="Disordered" evidence="1">
    <location>
        <begin position="1"/>
        <end position="32"/>
    </location>
</feature>
<dbReference type="Proteomes" id="UP001218188">
    <property type="component" value="Unassembled WGS sequence"/>
</dbReference>
<reference evidence="2" key="1">
    <citation type="submission" date="2023-03" db="EMBL/GenBank/DDBJ databases">
        <title>Massive genome expansion in bonnet fungi (Mycena s.s.) driven by repeated elements and novel gene families across ecological guilds.</title>
        <authorList>
            <consortium name="Lawrence Berkeley National Laboratory"/>
            <person name="Harder C.B."/>
            <person name="Miyauchi S."/>
            <person name="Viragh M."/>
            <person name="Kuo A."/>
            <person name="Thoen E."/>
            <person name="Andreopoulos B."/>
            <person name="Lu D."/>
            <person name="Skrede I."/>
            <person name="Drula E."/>
            <person name="Henrissat B."/>
            <person name="Morin E."/>
            <person name="Kohler A."/>
            <person name="Barry K."/>
            <person name="LaButti K."/>
            <person name="Morin E."/>
            <person name="Salamov A."/>
            <person name="Lipzen A."/>
            <person name="Mereny Z."/>
            <person name="Hegedus B."/>
            <person name="Baldrian P."/>
            <person name="Stursova M."/>
            <person name="Weitz H."/>
            <person name="Taylor A."/>
            <person name="Grigoriev I.V."/>
            <person name="Nagy L.G."/>
            <person name="Martin F."/>
            <person name="Kauserud H."/>
        </authorList>
    </citation>
    <scope>NUCLEOTIDE SEQUENCE</scope>
    <source>
        <strain evidence="2">CBHHK200</strain>
    </source>
</reference>
<evidence type="ECO:0000313" key="2">
    <source>
        <dbReference type="EMBL" id="KAJ7017478.1"/>
    </source>
</evidence>
<evidence type="ECO:0000313" key="3">
    <source>
        <dbReference type="Proteomes" id="UP001218188"/>
    </source>
</evidence>
<organism evidence="2 3">
    <name type="scientific">Mycena alexandri</name>
    <dbReference type="NCBI Taxonomy" id="1745969"/>
    <lineage>
        <taxon>Eukaryota</taxon>
        <taxon>Fungi</taxon>
        <taxon>Dikarya</taxon>
        <taxon>Basidiomycota</taxon>
        <taxon>Agaricomycotina</taxon>
        <taxon>Agaricomycetes</taxon>
        <taxon>Agaricomycetidae</taxon>
        <taxon>Agaricales</taxon>
        <taxon>Marasmiineae</taxon>
        <taxon>Mycenaceae</taxon>
        <taxon>Mycena</taxon>
    </lineage>
</organism>
<gene>
    <name evidence="2" type="ORF">C8F04DRAFT_1279343</name>
</gene>
<keyword evidence="3" id="KW-1185">Reference proteome</keyword>
<evidence type="ECO:0000256" key="1">
    <source>
        <dbReference type="SAM" id="MobiDB-lite"/>
    </source>
</evidence>
<dbReference type="AlphaFoldDB" id="A0AAD6RZ02"/>
<feature type="compositionally biased region" description="Basic and acidic residues" evidence="1">
    <location>
        <begin position="16"/>
        <end position="30"/>
    </location>
</feature>
<name>A0AAD6RZ02_9AGAR</name>
<dbReference type="EMBL" id="JARJCM010000402">
    <property type="protein sequence ID" value="KAJ7017478.1"/>
    <property type="molecule type" value="Genomic_DNA"/>
</dbReference>